<reference evidence="1 2" key="1">
    <citation type="submission" date="2020-08" db="EMBL/GenBank/DDBJ databases">
        <title>Genomic Encyclopedia of Type Strains, Phase IV (KMG-IV): sequencing the most valuable type-strain genomes for metagenomic binning, comparative biology and taxonomic classification.</title>
        <authorList>
            <person name="Goeker M."/>
        </authorList>
    </citation>
    <scope>NUCLEOTIDE SEQUENCE [LARGE SCALE GENOMIC DNA]</scope>
    <source>
        <strain evidence="1 2">DSM 45615</strain>
    </source>
</reference>
<organism evidence="1 2">
    <name type="scientific">Thermocatellispora tengchongensis</name>
    <dbReference type="NCBI Taxonomy" id="1073253"/>
    <lineage>
        <taxon>Bacteria</taxon>
        <taxon>Bacillati</taxon>
        <taxon>Actinomycetota</taxon>
        <taxon>Actinomycetes</taxon>
        <taxon>Streptosporangiales</taxon>
        <taxon>Streptosporangiaceae</taxon>
        <taxon>Thermocatellispora</taxon>
    </lineage>
</organism>
<accession>A0A840PXC5</accession>
<protein>
    <submittedName>
        <fullName evidence="1">Uncharacterized protein</fullName>
    </submittedName>
</protein>
<gene>
    <name evidence="1" type="ORF">HNP84_010273</name>
</gene>
<evidence type="ECO:0000313" key="1">
    <source>
        <dbReference type="EMBL" id="MBB5140505.1"/>
    </source>
</evidence>
<dbReference type="RefSeq" id="WP_185057289.1">
    <property type="nucleotide sequence ID" value="NZ_BAABIX010000005.1"/>
</dbReference>
<name>A0A840PXC5_9ACTN</name>
<evidence type="ECO:0000313" key="2">
    <source>
        <dbReference type="Proteomes" id="UP000578449"/>
    </source>
</evidence>
<proteinExistence type="predicted"/>
<comment type="caution">
    <text evidence="1">The sequence shown here is derived from an EMBL/GenBank/DDBJ whole genome shotgun (WGS) entry which is preliminary data.</text>
</comment>
<dbReference type="AlphaFoldDB" id="A0A840PXC5"/>
<dbReference type="Proteomes" id="UP000578449">
    <property type="component" value="Unassembled WGS sequence"/>
</dbReference>
<dbReference type="EMBL" id="JACHGN010000045">
    <property type="protein sequence ID" value="MBB5140505.1"/>
    <property type="molecule type" value="Genomic_DNA"/>
</dbReference>
<sequence length="174" mass="19289">MADISQPSDVVQFTISRREQPGPLRRRISIRAAAKRATELSGELFSEVAWRRIESGDKDPQDLEIVLMAAAINDLANEVVISPDDLAAHGRPTAAEMFRDWIRERTVADPALAGIDPNLTPESLQQQLQAMLGEIRALPGITATERAQMEKVLLSHLESTLKAYSAQLRILRPK</sequence>
<keyword evidence="2" id="KW-1185">Reference proteome</keyword>